<protein>
    <submittedName>
        <fullName evidence="2">Putative phosphoribosyltransferase</fullName>
    </submittedName>
</protein>
<proteinExistence type="predicted"/>
<name>K9P4S7_CYAGP</name>
<dbReference type="InterPro" id="IPR029057">
    <property type="entry name" value="PRTase-like"/>
</dbReference>
<keyword evidence="2" id="KW-0328">Glycosyltransferase</keyword>
<evidence type="ECO:0000259" key="1">
    <source>
        <dbReference type="Pfam" id="PF00156"/>
    </source>
</evidence>
<dbReference type="GO" id="GO:0016757">
    <property type="term" value="F:glycosyltransferase activity"/>
    <property type="evidence" value="ECO:0007669"/>
    <property type="project" value="UniProtKB-KW"/>
</dbReference>
<dbReference type="HOGENOM" id="CLU_083583_0_0_3"/>
<dbReference type="AlphaFoldDB" id="K9P4S7"/>
<dbReference type="Gene3D" id="3.40.50.2020">
    <property type="match status" value="1"/>
</dbReference>
<reference evidence="3" key="1">
    <citation type="journal article" date="2013" name="Proc. Natl. Acad. Sci. U.S.A.">
        <title>Improving the coverage of the cyanobacterial phylum using diversity-driven genome sequencing.</title>
        <authorList>
            <person name="Shih P.M."/>
            <person name="Wu D."/>
            <person name="Latifi A."/>
            <person name="Axen S.D."/>
            <person name="Fewer D.P."/>
            <person name="Talla E."/>
            <person name="Calteau A."/>
            <person name="Cai F."/>
            <person name="Tandeau de Marsac N."/>
            <person name="Rippka R."/>
            <person name="Herdman M."/>
            <person name="Sivonen K."/>
            <person name="Coursin T."/>
            <person name="Laurent T."/>
            <person name="Goodwin L."/>
            <person name="Nolan M."/>
            <person name="Davenport K.W."/>
            <person name="Han C.S."/>
            <person name="Rubin E.M."/>
            <person name="Eisen J.A."/>
            <person name="Woyke T."/>
            <person name="Gugger M."/>
            <person name="Kerfeld C.A."/>
        </authorList>
    </citation>
    <scope>NUCLEOTIDE SEQUENCE [LARGE SCALE GENOMIC DNA]</scope>
    <source>
        <strain evidence="3">ATCC 27147 / PCC 6307</strain>
    </source>
</reference>
<dbReference type="KEGG" id="cgc:Cyagr_0933"/>
<sequence>MVLRAPLWTSRHQAGLALADVFADRQGLRGDTTLVALPRGGVPVAAAMASRLGLPLVTWSVRKVADPSWPELAIGAVAAGGVVVWRNGARGRQRATTATEHGWLRAQELELERRQRLFGDPPGDQLRGRHLIVVDDGIATGMTVKAALLSLRRMHPASLALAVPVVDREVAGELGRLVERLEALAVVGDLQAVGLWYEHFEQLSDGQVLALLQGCRAGMPSSAPAPPVSGP</sequence>
<evidence type="ECO:0000313" key="2">
    <source>
        <dbReference type="EMBL" id="AFY28115.1"/>
    </source>
</evidence>
<dbReference type="InterPro" id="IPR000836">
    <property type="entry name" value="PRTase_dom"/>
</dbReference>
<dbReference type="SUPFAM" id="SSF53271">
    <property type="entry name" value="PRTase-like"/>
    <property type="match status" value="1"/>
</dbReference>
<dbReference type="eggNOG" id="COG1926">
    <property type="taxonomic scope" value="Bacteria"/>
</dbReference>
<organism evidence="2 3">
    <name type="scientific">Cyanobium gracile (strain ATCC 27147 / PCC 6307)</name>
    <dbReference type="NCBI Taxonomy" id="292564"/>
    <lineage>
        <taxon>Bacteria</taxon>
        <taxon>Bacillati</taxon>
        <taxon>Cyanobacteriota</taxon>
        <taxon>Cyanophyceae</taxon>
        <taxon>Synechococcales</taxon>
        <taxon>Prochlorococcaceae</taxon>
        <taxon>Cyanobium</taxon>
    </lineage>
</organism>
<dbReference type="PATRIC" id="fig|292564.3.peg.886"/>
<dbReference type="STRING" id="292564.Cyagr_0933"/>
<evidence type="ECO:0000313" key="3">
    <source>
        <dbReference type="Proteomes" id="UP000010388"/>
    </source>
</evidence>
<gene>
    <name evidence="2" type="ordered locus">Cyagr_0933</name>
</gene>
<keyword evidence="2" id="KW-0808">Transferase</keyword>
<dbReference type="Gene3D" id="3.30.1310.20">
    <property type="entry name" value="PRTase-like"/>
    <property type="match status" value="1"/>
</dbReference>
<feature type="domain" description="Phosphoribosyltransferase" evidence="1">
    <location>
        <begin position="29"/>
        <end position="166"/>
    </location>
</feature>
<dbReference type="Pfam" id="PF00156">
    <property type="entry name" value="Pribosyltran"/>
    <property type="match status" value="1"/>
</dbReference>
<dbReference type="RefSeq" id="WP_015108569.1">
    <property type="nucleotide sequence ID" value="NC_019675.1"/>
</dbReference>
<dbReference type="Proteomes" id="UP000010388">
    <property type="component" value="Chromosome"/>
</dbReference>
<dbReference type="OrthoDB" id="9810066at2"/>
<dbReference type="EMBL" id="CP003495">
    <property type="protein sequence ID" value="AFY28115.1"/>
    <property type="molecule type" value="Genomic_DNA"/>
</dbReference>
<dbReference type="CDD" id="cd06223">
    <property type="entry name" value="PRTases_typeI"/>
    <property type="match status" value="1"/>
</dbReference>
<accession>K9P4S7</accession>